<sequence>MSWYSKIYIFVREYRKVHPFSGFFLYIALNALLLTQFIMIMYTSVTFSYYYLGKKRINLCIY</sequence>
<evidence type="ECO:0000313" key="2">
    <source>
        <dbReference type="Proteomes" id="UP000036681"/>
    </source>
</evidence>
<accession>A0A0M3IQX5</accession>
<reference evidence="3" key="1">
    <citation type="submission" date="2017-02" db="UniProtKB">
        <authorList>
            <consortium name="WormBaseParasite"/>
        </authorList>
    </citation>
    <scope>IDENTIFICATION</scope>
</reference>
<name>A0A0M3IQX5_ASCLU</name>
<proteinExistence type="predicted"/>
<keyword evidence="1" id="KW-0812">Transmembrane</keyword>
<dbReference type="Proteomes" id="UP000036681">
    <property type="component" value="Unplaced"/>
</dbReference>
<dbReference type="WBParaSite" id="ALUE_0002115301-mRNA-1">
    <property type="protein sequence ID" value="ALUE_0002115301-mRNA-1"/>
    <property type="gene ID" value="ALUE_0002115301"/>
</dbReference>
<keyword evidence="1" id="KW-1133">Transmembrane helix</keyword>
<dbReference type="AlphaFoldDB" id="A0A0M3IQX5"/>
<evidence type="ECO:0000256" key="1">
    <source>
        <dbReference type="SAM" id="Phobius"/>
    </source>
</evidence>
<evidence type="ECO:0000313" key="3">
    <source>
        <dbReference type="WBParaSite" id="ALUE_0002115301-mRNA-1"/>
    </source>
</evidence>
<protein>
    <submittedName>
        <fullName evidence="3">ABC transporter permease</fullName>
    </submittedName>
</protein>
<feature type="transmembrane region" description="Helical" evidence="1">
    <location>
        <begin position="23"/>
        <end position="52"/>
    </location>
</feature>
<keyword evidence="1" id="KW-0472">Membrane</keyword>
<keyword evidence="2" id="KW-1185">Reference proteome</keyword>
<organism evidence="2 3">
    <name type="scientific">Ascaris lumbricoides</name>
    <name type="common">Giant roundworm</name>
    <dbReference type="NCBI Taxonomy" id="6252"/>
    <lineage>
        <taxon>Eukaryota</taxon>
        <taxon>Metazoa</taxon>
        <taxon>Ecdysozoa</taxon>
        <taxon>Nematoda</taxon>
        <taxon>Chromadorea</taxon>
        <taxon>Rhabditida</taxon>
        <taxon>Spirurina</taxon>
        <taxon>Ascaridomorpha</taxon>
        <taxon>Ascaridoidea</taxon>
        <taxon>Ascarididae</taxon>
        <taxon>Ascaris</taxon>
    </lineage>
</organism>